<feature type="transmembrane region" description="Helical" evidence="1">
    <location>
        <begin position="6"/>
        <end position="22"/>
    </location>
</feature>
<proteinExistence type="predicted"/>
<name>A0A7X4YMF1_9BACL</name>
<dbReference type="Proteomes" id="UP000558113">
    <property type="component" value="Unassembled WGS sequence"/>
</dbReference>
<dbReference type="RefSeq" id="WP_161694909.1">
    <property type="nucleotide sequence ID" value="NZ_JAAAMU010000002.1"/>
</dbReference>
<feature type="transmembrane region" description="Helical" evidence="1">
    <location>
        <begin position="59"/>
        <end position="80"/>
    </location>
</feature>
<accession>A0A7X4YMF1</accession>
<reference evidence="2 3" key="1">
    <citation type="submission" date="2020-01" db="EMBL/GenBank/DDBJ databases">
        <title>Paenibacillus soybeanensis sp. nov. isolated from the nodules of soybean (Glycine max(L.) Merr).</title>
        <authorList>
            <person name="Wang H."/>
        </authorList>
    </citation>
    <scope>NUCLEOTIDE SEQUENCE [LARGE SCALE GENOMIC DNA]</scope>
    <source>
        <strain evidence="2 3">DSM 23054</strain>
    </source>
</reference>
<keyword evidence="1" id="KW-1133">Transmembrane helix</keyword>
<keyword evidence="1" id="KW-0812">Transmembrane</keyword>
<gene>
    <name evidence="2" type="ORF">GT003_04565</name>
</gene>
<keyword evidence="3" id="KW-1185">Reference proteome</keyword>
<dbReference type="OrthoDB" id="2664981at2"/>
<keyword evidence="1" id="KW-0472">Membrane</keyword>
<comment type="caution">
    <text evidence="2">The sequence shown here is derived from an EMBL/GenBank/DDBJ whole genome shotgun (WGS) entry which is preliminary data.</text>
</comment>
<evidence type="ECO:0000256" key="1">
    <source>
        <dbReference type="SAM" id="Phobius"/>
    </source>
</evidence>
<evidence type="ECO:0000313" key="2">
    <source>
        <dbReference type="EMBL" id="NBC68271.1"/>
    </source>
</evidence>
<dbReference type="EMBL" id="JAAAMU010000002">
    <property type="protein sequence ID" value="NBC68271.1"/>
    <property type="molecule type" value="Genomic_DNA"/>
</dbReference>
<feature type="transmembrane region" description="Helical" evidence="1">
    <location>
        <begin position="29"/>
        <end position="47"/>
    </location>
</feature>
<organism evidence="2 3">
    <name type="scientific">Paenibacillus sacheonensis</name>
    <dbReference type="NCBI Taxonomy" id="742054"/>
    <lineage>
        <taxon>Bacteria</taxon>
        <taxon>Bacillati</taxon>
        <taxon>Bacillota</taxon>
        <taxon>Bacilli</taxon>
        <taxon>Bacillales</taxon>
        <taxon>Paenibacillaceae</taxon>
        <taxon>Paenibacillus</taxon>
    </lineage>
</organism>
<sequence>MHGPGYVILWVILLLVLLAAGWRRRWWPLAIYALGCLILLVEVNRGNGGWEDLAEFATLIVFVLPLYLIGSIVWLILYLVERKRKLKN</sequence>
<protein>
    <submittedName>
        <fullName evidence="2">Uncharacterized protein</fullName>
    </submittedName>
</protein>
<evidence type="ECO:0000313" key="3">
    <source>
        <dbReference type="Proteomes" id="UP000558113"/>
    </source>
</evidence>
<dbReference type="AlphaFoldDB" id="A0A7X4YMF1"/>